<evidence type="ECO:0000256" key="2">
    <source>
        <dbReference type="ARBA" id="ARBA00022741"/>
    </source>
</evidence>
<evidence type="ECO:0000256" key="3">
    <source>
        <dbReference type="ARBA" id="ARBA00022840"/>
    </source>
</evidence>
<dbReference type="Gene3D" id="3.40.50.300">
    <property type="entry name" value="P-loop containing nucleotide triphosphate hydrolases"/>
    <property type="match status" value="1"/>
</dbReference>
<name>A0A1Y1RVE0_9SPIO</name>
<keyword evidence="1" id="KW-0813">Transport</keyword>
<gene>
    <name evidence="6" type="ORF">B4O97_16195</name>
</gene>
<sequence length="232" mass="25087">MAALIDIDGISRHYQMGPTTVKAIDGVSFGIAEGEFVSIIGPSGSGKSTLMNIIGCLDSPTGGTYRLAGTDVSRMDSNSLAGVRNRYIGFVFQTFNLLGRESALENVELPLVYAGIPPKERKERALEMLERVGLGDRSDHVPNQLSGGQRQRVAIARALAGKPKLLLADEPTGALDTRTGIEIMKLFHELNTEGVTLVMVTHDNDLARQAKRVVQIRDGKVLQDVPAEEFEA</sequence>
<dbReference type="CDD" id="cd03255">
    <property type="entry name" value="ABC_MJ0796_LolCDE_FtsE"/>
    <property type="match status" value="1"/>
</dbReference>
<dbReference type="PROSITE" id="PS50893">
    <property type="entry name" value="ABC_TRANSPORTER_2"/>
    <property type="match status" value="1"/>
</dbReference>
<dbReference type="PANTHER" id="PTHR24220:SF86">
    <property type="entry name" value="ABC TRANSPORTER ABCH.1"/>
    <property type="match status" value="1"/>
</dbReference>
<reference evidence="6 7" key="1">
    <citation type="submission" date="2017-03" db="EMBL/GenBank/DDBJ databases">
        <title>Draft Genome sequence of Marispirochaeta sp. strain JC444.</title>
        <authorList>
            <person name="Shivani Y."/>
            <person name="Subhash Y."/>
            <person name="Sasikala C."/>
            <person name="Ramana C."/>
        </authorList>
    </citation>
    <scope>NUCLEOTIDE SEQUENCE [LARGE SCALE GENOMIC DNA]</scope>
    <source>
        <strain evidence="6 7">JC444</strain>
    </source>
</reference>
<dbReference type="GO" id="GO:0098796">
    <property type="term" value="C:membrane protein complex"/>
    <property type="evidence" value="ECO:0007669"/>
    <property type="project" value="UniProtKB-ARBA"/>
</dbReference>
<evidence type="ECO:0000256" key="4">
    <source>
        <dbReference type="ARBA" id="ARBA00038388"/>
    </source>
</evidence>
<dbReference type="GO" id="GO:0005524">
    <property type="term" value="F:ATP binding"/>
    <property type="evidence" value="ECO:0007669"/>
    <property type="project" value="UniProtKB-KW"/>
</dbReference>
<dbReference type="SMART" id="SM00382">
    <property type="entry name" value="AAA"/>
    <property type="match status" value="1"/>
</dbReference>
<dbReference type="GO" id="GO:0005886">
    <property type="term" value="C:plasma membrane"/>
    <property type="evidence" value="ECO:0007669"/>
    <property type="project" value="TreeGrafter"/>
</dbReference>
<dbReference type="Pfam" id="PF00005">
    <property type="entry name" value="ABC_tran"/>
    <property type="match status" value="1"/>
</dbReference>
<organism evidence="6 7">
    <name type="scientific">Marispirochaeta aestuarii</name>
    <dbReference type="NCBI Taxonomy" id="1963862"/>
    <lineage>
        <taxon>Bacteria</taxon>
        <taxon>Pseudomonadati</taxon>
        <taxon>Spirochaetota</taxon>
        <taxon>Spirochaetia</taxon>
        <taxon>Spirochaetales</taxon>
        <taxon>Spirochaetaceae</taxon>
        <taxon>Marispirochaeta</taxon>
    </lineage>
</organism>
<dbReference type="STRING" id="1963862.B4O97_16195"/>
<feature type="domain" description="ABC transporter" evidence="5">
    <location>
        <begin position="5"/>
        <end position="232"/>
    </location>
</feature>
<dbReference type="AlphaFoldDB" id="A0A1Y1RVE0"/>
<dbReference type="InterPro" id="IPR027417">
    <property type="entry name" value="P-loop_NTPase"/>
</dbReference>
<dbReference type="RefSeq" id="WP_083052434.1">
    <property type="nucleotide sequence ID" value="NZ_CAXXQO010000004.1"/>
</dbReference>
<dbReference type="GO" id="GO:0022857">
    <property type="term" value="F:transmembrane transporter activity"/>
    <property type="evidence" value="ECO:0007669"/>
    <property type="project" value="TreeGrafter"/>
</dbReference>
<evidence type="ECO:0000256" key="1">
    <source>
        <dbReference type="ARBA" id="ARBA00022448"/>
    </source>
</evidence>
<dbReference type="Proteomes" id="UP000192343">
    <property type="component" value="Unassembled WGS sequence"/>
</dbReference>
<dbReference type="SUPFAM" id="SSF52540">
    <property type="entry name" value="P-loop containing nucleoside triphosphate hydrolases"/>
    <property type="match status" value="1"/>
</dbReference>
<dbReference type="EMBL" id="MWQY01000022">
    <property type="protein sequence ID" value="ORC32603.1"/>
    <property type="molecule type" value="Genomic_DNA"/>
</dbReference>
<dbReference type="InterPro" id="IPR003593">
    <property type="entry name" value="AAA+_ATPase"/>
</dbReference>
<dbReference type="InterPro" id="IPR017911">
    <property type="entry name" value="MacB-like_ATP-bd"/>
</dbReference>
<dbReference type="FunFam" id="3.40.50.300:FF:000032">
    <property type="entry name" value="Export ABC transporter ATP-binding protein"/>
    <property type="match status" value="1"/>
</dbReference>
<keyword evidence="3 6" id="KW-0067">ATP-binding</keyword>
<evidence type="ECO:0000259" key="5">
    <source>
        <dbReference type="PROSITE" id="PS50893"/>
    </source>
</evidence>
<comment type="similarity">
    <text evidence="4">Belongs to the ABC transporter superfamily. Macrolide exporter (TC 3.A.1.122) family.</text>
</comment>
<dbReference type="InterPro" id="IPR017871">
    <property type="entry name" value="ABC_transporter-like_CS"/>
</dbReference>
<dbReference type="GO" id="GO:0016887">
    <property type="term" value="F:ATP hydrolysis activity"/>
    <property type="evidence" value="ECO:0007669"/>
    <property type="project" value="InterPro"/>
</dbReference>
<comment type="caution">
    <text evidence="6">The sequence shown here is derived from an EMBL/GenBank/DDBJ whole genome shotgun (WGS) entry which is preliminary data.</text>
</comment>
<keyword evidence="2" id="KW-0547">Nucleotide-binding</keyword>
<keyword evidence="7" id="KW-1185">Reference proteome</keyword>
<evidence type="ECO:0000313" key="6">
    <source>
        <dbReference type="EMBL" id="ORC32603.1"/>
    </source>
</evidence>
<dbReference type="InterPro" id="IPR015854">
    <property type="entry name" value="ABC_transpr_LolD-like"/>
</dbReference>
<accession>A0A1Y1RVE0</accession>
<dbReference type="PROSITE" id="PS00211">
    <property type="entry name" value="ABC_TRANSPORTER_1"/>
    <property type="match status" value="1"/>
</dbReference>
<proteinExistence type="inferred from homology"/>
<dbReference type="PANTHER" id="PTHR24220">
    <property type="entry name" value="IMPORT ATP-BINDING PROTEIN"/>
    <property type="match status" value="1"/>
</dbReference>
<dbReference type="InterPro" id="IPR003439">
    <property type="entry name" value="ABC_transporter-like_ATP-bd"/>
</dbReference>
<protein>
    <submittedName>
        <fullName evidence="6">Macrolide ABC transporter ATP-binding protein</fullName>
    </submittedName>
</protein>
<evidence type="ECO:0000313" key="7">
    <source>
        <dbReference type="Proteomes" id="UP000192343"/>
    </source>
</evidence>